<feature type="transmembrane region" description="Helical" evidence="6">
    <location>
        <begin position="139"/>
        <end position="162"/>
    </location>
</feature>
<evidence type="ECO:0000256" key="6">
    <source>
        <dbReference type="SAM" id="Phobius"/>
    </source>
</evidence>
<dbReference type="EMBL" id="MBTG01000008">
    <property type="protein sequence ID" value="OPH59079.1"/>
    <property type="molecule type" value="Genomic_DNA"/>
</dbReference>
<feature type="transmembrane region" description="Helical" evidence="6">
    <location>
        <begin position="168"/>
        <end position="188"/>
    </location>
</feature>
<feature type="transmembrane region" description="Helical" evidence="6">
    <location>
        <begin position="266"/>
        <end position="288"/>
    </location>
</feature>
<dbReference type="STRING" id="1469647.BC351_22400"/>
<feature type="transmembrane region" description="Helical" evidence="6">
    <location>
        <begin position="53"/>
        <end position="74"/>
    </location>
</feature>
<dbReference type="Pfam" id="PF07690">
    <property type="entry name" value="MFS_1"/>
    <property type="match status" value="1"/>
</dbReference>
<keyword evidence="9" id="KW-1185">Reference proteome</keyword>
<dbReference type="OrthoDB" id="182417at2"/>
<feature type="transmembrane region" description="Helical" evidence="6">
    <location>
        <begin position="12"/>
        <end position="33"/>
    </location>
</feature>
<keyword evidence="2" id="KW-0813">Transport</keyword>
<evidence type="ECO:0000256" key="1">
    <source>
        <dbReference type="ARBA" id="ARBA00004651"/>
    </source>
</evidence>
<dbReference type="InterPro" id="IPR020846">
    <property type="entry name" value="MFS_dom"/>
</dbReference>
<feature type="transmembrane region" description="Helical" evidence="6">
    <location>
        <begin position="321"/>
        <end position="342"/>
    </location>
</feature>
<feature type="domain" description="Major facilitator superfamily (MFS) profile" evidence="7">
    <location>
        <begin position="15"/>
        <end position="407"/>
    </location>
</feature>
<dbReference type="RefSeq" id="WP_079411603.1">
    <property type="nucleotide sequence ID" value="NZ_MBTG01000008.1"/>
</dbReference>
<organism evidence="8 9">
    <name type="scientific">Paenibacillus ferrarius</name>
    <dbReference type="NCBI Taxonomy" id="1469647"/>
    <lineage>
        <taxon>Bacteria</taxon>
        <taxon>Bacillati</taxon>
        <taxon>Bacillota</taxon>
        <taxon>Bacilli</taxon>
        <taxon>Bacillales</taxon>
        <taxon>Paenibacillaceae</taxon>
        <taxon>Paenibacillus</taxon>
    </lineage>
</organism>
<dbReference type="Gene3D" id="1.20.1250.20">
    <property type="entry name" value="MFS general substrate transporter like domains"/>
    <property type="match status" value="2"/>
</dbReference>
<dbReference type="InterPro" id="IPR050327">
    <property type="entry name" value="Proton-linked_MCT"/>
</dbReference>
<dbReference type="InterPro" id="IPR036259">
    <property type="entry name" value="MFS_trans_sf"/>
</dbReference>
<evidence type="ECO:0000313" key="8">
    <source>
        <dbReference type="EMBL" id="OPH59079.1"/>
    </source>
</evidence>
<accession>A0A1V4HN10</accession>
<feature type="transmembrane region" description="Helical" evidence="6">
    <location>
        <begin position="81"/>
        <end position="100"/>
    </location>
</feature>
<sequence>METTWFKEPRHAWIGLGSLWIIGFIGALSRFIMAYFQVQISDDLGISRGFISMAWSTNLLIAALCAPLGGWLVDRYGPKKIMLASAVISTLGTGTVVLGHHSIVFFIGYGVISGFVGIGTTTTYMLMFEWFRHHRAKAVALLASASSVGLAISTPIFVSSSWLTWKDAFLASFVLGIIVTLPVIWFGIRGTAPKRTLLNKTQKNELAASEDSEKTTEVRPSYKGMSVHLPIFIVVACALFTCGFNMGTVEMNLVAIHQLANVSPRIIALSMSILGVLEILGSLIFGYFLDRFNKLVMMTLLYGIRIIGFSLLFMHVGWSPVLFAIAFGMTYLSAIPGGLMIVNEFAQGKGKQTGFLLLFHQGGGILGALIGGISFDYFHNYQALISVDIFICLLVTLGYYILYARRKRNYQFQGRSASI</sequence>
<dbReference type="PANTHER" id="PTHR11360:SF284">
    <property type="entry name" value="EG:103B4.3 PROTEIN-RELATED"/>
    <property type="match status" value="1"/>
</dbReference>
<feature type="transmembrane region" description="Helical" evidence="6">
    <location>
        <begin position="354"/>
        <end position="375"/>
    </location>
</feature>
<name>A0A1V4HN10_9BACL</name>
<feature type="transmembrane region" description="Helical" evidence="6">
    <location>
        <begin position="295"/>
        <end position="315"/>
    </location>
</feature>
<dbReference type="GO" id="GO:0022857">
    <property type="term" value="F:transmembrane transporter activity"/>
    <property type="evidence" value="ECO:0007669"/>
    <property type="project" value="InterPro"/>
</dbReference>
<keyword evidence="5 6" id="KW-0472">Membrane</keyword>
<dbReference type="Proteomes" id="UP000190626">
    <property type="component" value="Unassembled WGS sequence"/>
</dbReference>
<feature type="transmembrane region" description="Helical" evidence="6">
    <location>
        <begin position="227"/>
        <end position="246"/>
    </location>
</feature>
<evidence type="ECO:0000256" key="3">
    <source>
        <dbReference type="ARBA" id="ARBA00022692"/>
    </source>
</evidence>
<evidence type="ECO:0000313" key="9">
    <source>
        <dbReference type="Proteomes" id="UP000190626"/>
    </source>
</evidence>
<reference evidence="9" key="1">
    <citation type="submission" date="2016-07" db="EMBL/GenBank/DDBJ databases">
        <authorList>
            <person name="Florea S."/>
            <person name="Webb J.S."/>
            <person name="Jaromczyk J."/>
            <person name="Schardl C.L."/>
        </authorList>
    </citation>
    <scope>NUCLEOTIDE SEQUENCE [LARGE SCALE GENOMIC DNA]</scope>
    <source>
        <strain evidence="9">CY1</strain>
    </source>
</reference>
<evidence type="ECO:0000256" key="4">
    <source>
        <dbReference type="ARBA" id="ARBA00022989"/>
    </source>
</evidence>
<evidence type="ECO:0000256" key="2">
    <source>
        <dbReference type="ARBA" id="ARBA00022448"/>
    </source>
</evidence>
<keyword evidence="4 6" id="KW-1133">Transmembrane helix</keyword>
<keyword evidence="3 6" id="KW-0812">Transmembrane</keyword>
<dbReference type="PROSITE" id="PS50850">
    <property type="entry name" value="MFS"/>
    <property type="match status" value="1"/>
</dbReference>
<dbReference type="GO" id="GO:0005886">
    <property type="term" value="C:plasma membrane"/>
    <property type="evidence" value="ECO:0007669"/>
    <property type="project" value="UniProtKB-SubCell"/>
</dbReference>
<feature type="transmembrane region" description="Helical" evidence="6">
    <location>
        <begin position="381"/>
        <end position="402"/>
    </location>
</feature>
<feature type="transmembrane region" description="Helical" evidence="6">
    <location>
        <begin position="106"/>
        <end position="127"/>
    </location>
</feature>
<comment type="subcellular location">
    <subcellularLocation>
        <location evidence="1">Cell membrane</location>
        <topology evidence="1">Multi-pass membrane protein</topology>
    </subcellularLocation>
</comment>
<dbReference type="PANTHER" id="PTHR11360">
    <property type="entry name" value="MONOCARBOXYLATE TRANSPORTER"/>
    <property type="match status" value="1"/>
</dbReference>
<proteinExistence type="predicted"/>
<gene>
    <name evidence="8" type="ORF">BC351_22400</name>
</gene>
<dbReference type="SUPFAM" id="SSF103473">
    <property type="entry name" value="MFS general substrate transporter"/>
    <property type="match status" value="1"/>
</dbReference>
<dbReference type="InterPro" id="IPR011701">
    <property type="entry name" value="MFS"/>
</dbReference>
<dbReference type="AlphaFoldDB" id="A0A1V4HN10"/>
<protein>
    <submittedName>
        <fullName evidence="8">MFS transporter</fullName>
    </submittedName>
</protein>
<comment type="caution">
    <text evidence="8">The sequence shown here is derived from an EMBL/GenBank/DDBJ whole genome shotgun (WGS) entry which is preliminary data.</text>
</comment>
<evidence type="ECO:0000259" key="7">
    <source>
        <dbReference type="PROSITE" id="PS50850"/>
    </source>
</evidence>
<evidence type="ECO:0000256" key="5">
    <source>
        <dbReference type="ARBA" id="ARBA00023136"/>
    </source>
</evidence>